<name>V5FGN0_9VIBR</name>
<keyword evidence="2" id="KW-0479">Metal-binding</keyword>
<feature type="site" description="Transition state stabilizer" evidence="3">
    <location>
        <position position="602"/>
    </location>
</feature>
<evidence type="ECO:0000259" key="5">
    <source>
        <dbReference type="SMART" id="SM00642"/>
    </source>
</evidence>
<dbReference type="InterPro" id="IPR014635">
    <property type="entry name" value="A_amylase_MalS"/>
</dbReference>
<accession>V5FGN0</accession>
<keyword evidence="2" id="KW-0106">Calcium</keyword>
<evidence type="ECO:0000256" key="4">
    <source>
        <dbReference type="PIRSR" id="PIRSR036917-4"/>
    </source>
</evidence>
<dbReference type="SMART" id="SM00642">
    <property type="entry name" value="Aamy"/>
    <property type="match status" value="1"/>
</dbReference>
<dbReference type="Proteomes" id="UP000017800">
    <property type="component" value="Unassembled WGS sequence"/>
</dbReference>
<sequence>MTIRKSLAYSAVLSSFTLNVLTLNTLALSAITLSTLALSTQLAYAAGPNISIATSTTARDFPLSASEPLIVTLNKNQYTFTVTGLNGDCASDSSQKIRFNTPLALNCHAQTELPFNIRFSGDYAIFYDNQQHTLLIKRQPTQSKKQTFVRPLPKVGCEVYSDMPAEINVADTFADGTRLKEAFSGQVATVKNGVVVFNPTRNTGSVMLIEQASPAPQPQPQPHTAKSLDWRNANIYFVMVDRFNNGNSSNDHSYGRQHDGKQEIGTFHGGDLQGVINKLDYIQSLGTDAIWLSPIVEQVHGFVGGGDKGSFPFYAYHGYWSRDFTKIDENFGNDNDLKTLVEQAHKRGIKVMLDAVINHPGYATLADLEFDNIDVLTAAAKDQDLTKWQPKSGKNWHSSHELIDYQSQNWSQWWGADWVRSGLPGYDKPGSSDKTLTLAGLPDFKTESDKFVTPPQWLLDNPGTHVVAKEHYRVADYLVEWQTDWVKRFGIDAFRVDTVKHVEGDVWLDLKAQASEKLAQWQKENQRPQQPFWMMGEVWAHSAYRSPYADEGFDALINFDMQKQLDRGATCFSDMRKTYANYSAEIQQNPGYTPVSYMSSHDTELFFSRFKSFEMQRNAANALLLSPGAIQIYYGDEIAREIGPYADDFHQGTRSDMLWKLDAQREDLLEHWQTLGQFRQRHPAIGGGVHKDLKQSRGYAFSRTLDDDAVIVYYSGR</sequence>
<comment type="cofactor">
    <cofactor evidence="2">
        <name>Ca(2+)</name>
        <dbReference type="ChEBI" id="CHEBI:29108"/>
    </cofactor>
    <text evidence="2">Binds 1 Ca(2+) ion per subunit.</text>
</comment>
<feature type="domain" description="Glycosyl hydrolase family 13 catalytic" evidence="5">
    <location>
        <begin position="237"/>
        <end position="679"/>
    </location>
</feature>
<dbReference type="Pfam" id="PF00128">
    <property type="entry name" value="Alpha-amylase"/>
    <property type="match status" value="2"/>
</dbReference>
<dbReference type="RefSeq" id="WP_023405180.1">
    <property type="nucleotide sequence ID" value="NZ_BAUJ01000058.1"/>
</dbReference>
<dbReference type="EMBL" id="BAUJ01000058">
    <property type="protein sequence ID" value="GAD90868.1"/>
    <property type="molecule type" value="Genomic_DNA"/>
</dbReference>
<organism evidence="6 7">
    <name type="scientific">Vibrio halioticoli NBRC 102217</name>
    <dbReference type="NCBI Taxonomy" id="1219072"/>
    <lineage>
        <taxon>Bacteria</taxon>
        <taxon>Pseudomonadati</taxon>
        <taxon>Pseudomonadota</taxon>
        <taxon>Gammaproteobacteria</taxon>
        <taxon>Vibrionales</taxon>
        <taxon>Vibrionaceae</taxon>
        <taxon>Vibrio</taxon>
    </lineage>
</organism>
<dbReference type="InterPro" id="IPR006047">
    <property type="entry name" value="GH13_cat_dom"/>
</dbReference>
<feature type="binding site" evidence="2">
    <location>
        <position position="358"/>
    </location>
    <ligand>
        <name>Ca(2+)</name>
        <dbReference type="ChEBI" id="CHEBI:29108"/>
    </ligand>
</feature>
<dbReference type="AlphaFoldDB" id="V5FGN0"/>
<feature type="disulfide bond" evidence="4">
    <location>
        <begin position="157"/>
        <end position="571"/>
    </location>
</feature>
<dbReference type="GO" id="GO:0042597">
    <property type="term" value="C:periplasmic space"/>
    <property type="evidence" value="ECO:0007669"/>
    <property type="project" value="InterPro"/>
</dbReference>
<feature type="active site" description="Proton donor" evidence="1">
    <location>
        <position position="537"/>
    </location>
</feature>
<feature type="active site" description="Nucleophile" evidence="1">
    <location>
        <position position="497"/>
    </location>
</feature>
<reference evidence="6 7" key="1">
    <citation type="submission" date="2013-11" db="EMBL/GenBank/DDBJ databases">
        <title>Whole genome shotgun sequence of Vibrio halioticoli NBRC 102217.</title>
        <authorList>
            <person name="Isaki S."/>
            <person name="Kimura A."/>
            <person name="Ohji S."/>
            <person name="Hosoyama A."/>
            <person name="Fujita N."/>
            <person name="Hashimoto M."/>
            <person name="Hosoyama Y."/>
            <person name="Yamazoe A."/>
        </authorList>
    </citation>
    <scope>NUCLEOTIDE SEQUENCE [LARGE SCALE GENOMIC DNA]</scope>
    <source>
        <strain evidence="6 7">NBRC 102217</strain>
    </source>
</reference>
<dbReference type="GO" id="GO:0030980">
    <property type="term" value="P:alpha-glucan catabolic process"/>
    <property type="evidence" value="ECO:0007669"/>
    <property type="project" value="InterPro"/>
</dbReference>
<dbReference type="GO" id="GO:0005509">
    <property type="term" value="F:calcium ion binding"/>
    <property type="evidence" value="ECO:0007669"/>
    <property type="project" value="InterPro"/>
</dbReference>
<dbReference type="InterPro" id="IPR017853">
    <property type="entry name" value="GH"/>
</dbReference>
<keyword evidence="4" id="KW-1015">Disulfide bond</keyword>
<dbReference type="PANTHER" id="PTHR10357">
    <property type="entry name" value="ALPHA-AMYLASE FAMILY MEMBER"/>
    <property type="match status" value="1"/>
</dbReference>
<dbReference type="NCBIfam" id="NF007051">
    <property type="entry name" value="PRK09505.1-1"/>
    <property type="match status" value="1"/>
</dbReference>
<evidence type="ECO:0000256" key="1">
    <source>
        <dbReference type="PIRSR" id="PIRSR036917-1"/>
    </source>
</evidence>
<dbReference type="OrthoDB" id="9805159at2"/>
<dbReference type="InterPro" id="IPR045857">
    <property type="entry name" value="O16G_dom_2"/>
</dbReference>
<keyword evidence="7" id="KW-1185">Reference proteome</keyword>
<evidence type="ECO:0000256" key="2">
    <source>
        <dbReference type="PIRSR" id="PIRSR036917-2"/>
    </source>
</evidence>
<gene>
    <name evidence="6" type="primary">malS</name>
    <name evidence="6" type="ORF">VHA01S_058_00220</name>
</gene>
<dbReference type="GO" id="GO:0009313">
    <property type="term" value="P:oligosaccharide catabolic process"/>
    <property type="evidence" value="ECO:0007669"/>
    <property type="project" value="InterPro"/>
</dbReference>
<dbReference type="PIRSF" id="PIRSF036917">
    <property type="entry name" value="Alph_amls_MalS"/>
    <property type="match status" value="1"/>
</dbReference>
<comment type="caution">
    <text evidence="6">The sequence shown here is derived from an EMBL/GenBank/DDBJ whole genome shotgun (WGS) entry which is preliminary data.</text>
</comment>
<dbReference type="Gene3D" id="3.90.400.10">
    <property type="entry name" value="Oligo-1,6-glucosidase, Domain 2"/>
    <property type="match status" value="1"/>
</dbReference>
<dbReference type="SUPFAM" id="SSF51445">
    <property type="entry name" value="(Trans)glycosidases"/>
    <property type="match status" value="1"/>
</dbReference>
<evidence type="ECO:0000256" key="3">
    <source>
        <dbReference type="PIRSR" id="PIRSR036917-3"/>
    </source>
</evidence>
<proteinExistence type="predicted"/>
<dbReference type="Gene3D" id="3.20.20.80">
    <property type="entry name" value="Glycosidases"/>
    <property type="match status" value="2"/>
</dbReference>
<feature type="binding site" evidence="2">
    <location>
        <position position="501"/>
    </location>
    <ligand>
        <name>Ca(2+)</name>
        <dbReference type="ChEBI" id="CHEBI:29108"/>
    </ligand>
</feature>
<dbReference type="eggNOG" id="COG0366">
    <property type="taxonomic scope" value="Bacteria"/>
</dbReference>
<evidence type="ECO:0000313" key="7">
    <source>
        <dbReference type="Proteomes" id="UP000017800"/>
    </source>
</evidence>
<dbReference type="PANTHER" id="PTHR10357:SF209">
    <property type="entry name" value="PERIPLASMIC ALPHA-AMYLASE"/>
    <property type="match status" value="1"/>
</dbReference>
<evidence type="ECO:0000313" key="6">
    <source>
        <dbReference type="EMBL" id="GAD90868.1"/>
    </source>
</evidence>
<protein>
    <submittedName>
        <fullName evidence="6">Alpha-amylase MalS</fullName>
    </submittedName>
</protein>
<dbReference type="GO" id="GO:0004556">
    <property type="term" value="F:alpha-amylase activity"/>
    <property type="evidence" value="ECO:0007669"/>
    <property type="project" value="InterPro"/>
</dbReference>